<evidence type="ECO:0000259" key="1">
    <source>
        <dbReference type="Pfam" id="PF24793"/>
    </source>
</evidence>
<dbReference type="InterPro" id="IPR023296">
    <property type="entry name" value="Glyco_hydro_beta-prop_sf"/>
</dbReference>
<proteinExistence type="predicted"/>
<dbReference type="Pfam" id="PF24793">
    <property type="entry name" value="GINT1_N"/>
    <property type="match status" value="1"/>
</dbReference>
<feature type="domain" description="Glucosamine inositolphosphorylceramide transferase 1 N-terminal" evidence="1">
    <location>
        <begin position="308"/>
        <end position="511"/>
    </location>
</feature>
<dbReference type="AlphaFoldDB" id="A0AAJ1F9L8"/>
<dbReference type="Proteomes" id="UP001155380">
    <property type="component" value="Unassembled WGS sequence"/>
</dbReference>
<sequence length="545" mass="60542">MADNPAMHLNISPPLSASKPLRIGVATDRTGGFENWQLRVLDRIVGDGRFRLEALMLCPPHATERKASSLLGLASRLERATLGRLPAFVPQHFDLDAQRFEFIGDGTGRGSVGRLTAILKDVDLVLCLGAQGLPDEALRLLPFGEWHLSFSALSSGDIDWSGYSSIIGKQASTGLRLLVRRGNPVETLSIASSAFNTKFSAVRNGDFVKERAVTLVMRELGRIADTGNLGDAVAGDEPAPSETAPSDMDLLRYGYSLSSALLGRAGKALMSKMGGGSAVWTLYTGRGTIDDFDPSQAVEIVPEDDEIRADPFILEHEGKCYLFYEAYAQGQHKAHIAVSRFVGDKLERLGVALECDHHLSYPFVFRHDGDLFMMPETNQARRLEVWRCVEFPLKWELYSTALVGLSSADSSLTFYQGKWWLFTNLSDFHAYEDHCSELHVFEVDGPKLSRVVPHKRNPVVIDSTIARNAGRMFERNGRLYRPSQRNEHGIYGYGLNIMEIEQLDLDTYRERCIRTITPDFKPGLMGCHHFDAGGGRYVIDARLTL</sequence>
<organism evidence="2 3">
    <name type="scientific">Ciceribacter sichuanensis</name>
    <dbReference type="NCBI Taxonomy" id="2949647"/>
    <lineage>
        <taxon>Bacteria</taxon>
        <taxon>Pseudomonadati</taxon>
        <taxon>Pseudomonadota</taxon>
        <taxon>Alphaproteobacteria</taxon>
        <taxon>Hyphomicrobiales</taxon>
        <taxon>Rhizobiaceae</taxon>
        <taxon>Ciceribacter</taxon>
    </lineage>
</organism>
<comment type="caution">
    <text evidence="2">The sequence shown here is derived from an EMBL/GenBank/DDBJ whole genome shotgun (WGS) entry which is preliminary data.</text>
</comment>
<protein>
    <recommendedName>
        <fullName evidence="1">Glucosamine inositolphosphorylceramide transferase 1 N-terminal domain-containing protein</fullName>
    </recommendedName>
</protein>
<dbReference type="InterPro" id="IPR056442">
    <property type="entry name" value="GINT1_N"/>
</dbReference>
<dbReference type="EMBL" id="JAMXLX010000009">
    <property type="protein sequence ID" value="MCO5959509.1"/>
    <property type="molecule type" value="Genomic_DNA"/>
</dbReference>
<evidence type="ECO:0000313" key="3">
    <source>
        <dbReference type="Proteomes" id="UP001155380"/>
    </source>
</evidence>
<dbReference type="RefSeq" id="WP_250915137.1">
    <property type="nucleotide sequence ID" value="NZ_JAMXLX010000009.1"/>
</dbReference>
<gene>
    <name evidence="2" type="ORF">NBH21_22285</name>
</gene>
<accession>A0AAJ1F9L8</accession>
<name>A0AAJ1F9L8_9HYPH</name>
<dbReference type="SUPFAM" id="SSF75005">
    <property type="entry name" value="Arabinanase/levansucrase/invertase"/>
    <property type="match status" value="1"/>
</dbReference>
<evidence type="ECO:0000313" key="2">
    <source>
        <dbReference type="EMBL" id="MCO5959509.1"/>
    </source>
</evidence>
<reference evidence="2" key="1">
    <citation type="submission" date="2022-06" db="EMBL/GenBank/DDBJ databases">
        <authorList>
            <person name="Sun Q."/>
        </authorList>
    </citation>
    <scope>NUCLEOTIDE SEQUENCE</scope>
    <source>
        <strain evidence="2">S101</strain>
    </source>
</reference>